<accession>A0ABQ6M6Z6</accession>
<dbReference type="InterPro" id="IPR052032">
    <property type="entry name" value="ATP-dep_AA_Ligase"/>
</dbReference>
<keyword evidence="3 4" id="KW-0067">ATP-binding</keyword>
<keyword evidence="1" id="KW-0436">Ligase</keyword>
<proteinExistence type="predicted"/>
<dbReference type="SUPFAM" id="SSF56059">
    <property type="entry name" value="Glutathione synthetase ATP-binding domain-like"/>
    <property type="match status" value="1"/>
</dbReference>
<reference evidence="6 7" key="1">
    <citation type="journal article" date="2023" name="Commun. Biol.">
        <title>Genome analysis of Parmales, the sister group of diatoms, reveals the evolutionary specialization of diatoms from phago-mixotrophs to photoautotrophs.</title>
        <authorList>
            <person name="Ban H."/>
            <person name="Sato S."/>
            <person name="Yoshikawa S."/>
            <person name="Yamada K."/>
            <person name="Nakamura Y."/>
            <person name="Ichinomiya M."/>
            <person name="Sato N."/>
            <person name="Blanc-Mathieu R."/>
            <person name="Endo H."/>
            <person name="Kuwata A."/>
            <person name="Ogata H."/>
        </authorList>
    </citation>
    <scope>NUCLEOTIDE SEQUENCE [LARGE SCALE GENOMIC DNA]</scope>
</reference>
<gene>
    <name evidence="6" type="ORF">TeGR_g7507</name>
</gene>
<evidence type="ECO:0000256" key="1">
    <source>
        <dbReference type="ARBA" id="ARBA00022598"/>
    </source>
</evidence>
<evidence type="ECO:0000313" key="6">
    <source>
        <dbReference type="EMBL" id="GMI20813.1"/>
    </source>
</evidence>
<evidence type="ECO:0000256" key="3">
    <source>
        <dbReference type="ARBA" id="ARBA00022840"/>
    </source>
</evidence>
<organism evidence="6 7">
    <name type="scientific">Tetraparma gracilis</name>
    <dbReference type="NCBI Taxonomy" id="2962635"/>
    <lineage>
        <taxon>Eukaryota</taxon>
        <taxon>Sar</taxon>
        <taxon>Stramenopiles</taxon>
        <taxon>Ochrophyta</taxon>
        <taxon>Bolidophyceae</taxon>
        <taxon>Parmales</taxon>
        <taxon>Triparmaceae</taxon>
        <taxon>Tetraparma</taxon>
    </lineage>
</organism>
<name>A0ABQ6M6Z6_9STRA</name>
<keyword evidence="2 4" id="KW-0547">Nucleotide-binding</keyword>
<dbReference type="Proteomes" id="UP001165060">
    <property type="component" value="Unassembled WGS sequence"/>
</dbReference>
<sequence length="354" mass="38453">MVVRSQRSATVLTFPPLPTTEPLLSAFKASSLSVNSTILELSTTAPEILKEALSDDGMVVCCGSLASIAHLMAPRQKAFFDATEDSFLFRELVRPAYPDYKFLKTKTPWSEELTWPGRYVVKPNIGYSSVDTFVVHSLEELEALQAAVSSPPETEFVVEDYLAGKFICADLVLLEGGRVAVTSVYERHDSGIKETAQLHTAALYTEHAGRFKDLAKTVINRLLPVPPGTRVMCNVEAKLGEDAVLRIVEINPFRACGVAPLLASRVLGRNVFEIAFGDELDEGEVAAGAGAEVAVCFAREVGQRANQVLPGVLKALEMKDGRRRKGVAVDKILGAKNYDVFGISEGVMYDIVDA</sequence>
<dbReference type="Gene3D" id="3.30.1490.20">
    <property type="entry name" value="ATP-grasp fold, A domain"/>
    <property type="match status" value="1"/>
</dbReference>
<evidence type="ECO:0000256" key="4">
    <source>
        <dbReference type="PROSITE-ProRule" id="PRU00409"/>
    </source>
</evidence>
<dbReference type="EMBL" id="BRYB01002512">
    <property type="protein sequence ID" value="GMI20813.1"/>
    <property type="molecule type" value="Genomic_DNA"/>
</dbReference>
<comment type="caution">
    <text evidence="6">The sequence shown here is derived from an EMBL/GenBank/DDBJ whole genome shotgun (WGS) entry which is preliminary data.</text>
</comment>
<protein>
    <recommendedName>
        <fullName evidence="5">ATP-grasp domain-containing protein</fullName>
    </recommendedName>
</protein>
<dbReference type="InterPro" id="IPR011761">
    <property type="entry name" value="ATP-grasp"/>
</dbReference>
<dbReference type="PROSITE" id="PS50975">
    <property type="entry name" value="ATP_GRASP"/>
    <property type="match status" value="1"/>
</dbReference>
<dbReference type="Gene3D" id="3.30.470.20">
    <property type="entry name" value="ATP-grasp fold, B domain"/>
    <property type="match status" value="1"/>
</dbReference>
<keyword evidence="7" id="KW-1185">Reference proteome</keyword>
<evidence type="ECO:0000259" key="5">
    <source>
        <dbReference type="PROSITE" id="PS50975"/>
    </source>
</evidence>
<dbReference type="InterPro" id="IPR013815">
    <property type="entry name" value="ATP_grasp_subdomain_1"/>
</dbReference>
<evidence type="ECO:0000256" key="2">
    <source>
        <dbReference type="ARBA" id="ARBA00022741"/>
    </source>
</evidence>
<dbReference type="Pfam" id="PF13535">
    <property type="entry name" value="ATP-grasp_4"/>
    <property type="match status" value="1"/>
</dbReference>
<evidence type="ECO:0000313" key="7">
    <source>
        <dbReference type="Proteomes" id="UP001165060"/>
    </source>
</evidence>
<feature type="domain" description="ATP-grasp" evidence="5">
    <location>
        <begin position="86"/>
        <end position="280"/>
    </location>
</feature>
<dbReference type="PANTHER" id="PTHR43585">
    <property type="entry name" value="FUMIPYRROLE BIOSYNTHESIS PROTEIN C"/>
    <property type="match status" value="1"/>
</dbReference>
<dbReference type="PANTHER" id="PTHR43585:SF2">
    <property type="entry name" value="ATP-GRASP ENZYME FSQD"/>
    <property type="match status" value="1"/>
</dbReference>